<dbReference type="EC" id="6.3.4.19" evidence="8"/>
<dbReference type="CDD" id="cd01992">
    <property type="entry name" value="TilS_N"/>
    <property type="match status" value="1"/>
</dbReference>
<dbReference type="InterPro" id="IPR012795">
    <property type="entry name" value="tRNA_Ile_lys_synt_N"/>
</dbReference>
<sequence>MVSGGADSVALTVLACSRPLDLRDGRGPVRINPARLAILHVNHGLRGSAADEDESYVRLLAGHFHIPCYVEHVNVAQLAKKQAAAHRGASSNIEAVGRQVRYDCATKLARQLCTQTHTRYADARIVTAHTANDRAETFLINATQGSGLAGLSSIPRKRQIIVRPLLDFTHEELCDILSKQDIPWHEDETNKDTWYMRAYMRHAVLPRLQTKNINVVRNIAASCDILADEHAFLERLAHEELTRLTRVKTRYTIALCAGRLVRLDIALARRVVRLACLELFGDLRLDADHINAILSHVFKGTGSVSLSLHAEARVEYGVLFIRATHVTHTPQPAWLTVPGSVSWFDTAARPSMLTARIVTPLVDKNPAEYARNKSVESNGRVVLLDAEKVAYAQSAGHSCSSLWVDLPQTGDSMCPFGMEGRSKKLSDLMQEAHIPMHERSYMPIIKTGVRGEIVWVGGIRTDERFCVTEHSRVLLELGFQLI</sequence>
<evidence type="ECO:0000256" key="3">
    <source>
        <dbReference type="ARBA" id="ARBA00022598"/>
    </source>
</evidence>
<dbReference type="Gene3D" id="3.40.50.620">
    <property type="entry name" value="HUPs"/>
    <property type="match status" value="1"/>
</dbReference>
<dbReference type="InterPro" id="IPR011063">
    <property type="entry name" value="TilS/TtcA_N"/>
</dbReference>
<dbReference type="SUPFAM" id="SSF56037">
    <property type="entry name" value="PheT/TilS domain"/>
    <property type="match status" value="1"/>
</dbReference>
<keyword evidence="5 8" id="KW-0547">Nucleotide-binding</keyword>
<dbReference type="NCBIfam" id="TIGR02432">
    <property type="entry name" value="lysidine_TilS_N"/>
    <property type="match status" value="1"/>
</dbReference>
<dbReference type="SUPFAM" id="SSF82829">
    <property type="entry name" value="MesJ substrate recognition domain-like"/>
    <property type="match status" value="1"/>
</dbReference>
<evidence type="ECO:0000256" key="8">
    <source>
        <dbReference type="HAMAP-Rule" id="MF_01161"/>
    </source>
</evidence>
<keyword evidence="11" id="KW-1185">Reference proteome</keyword>
<dbReference type="PANTHER" id="PTHR43033">
    <property type="entry name" value="TRNA(ILE)-LYSIDINE SYNTHASE-RELATED"/>
    <property type="match status" value="1"/>
</dbReference>
<evidence type="ECO:0000256" key="4">
    <source>
        <dbReference type="ARBA" id="ARBA00022694"/>
    </source>
</evidence>
<evidence type="ECO:0000259" key="9">
    <source>
        <dbReference type="SMART" id="SM00977"/>
    </source>
</evidence>
<feature type="domain" description="Lysidine-tRNA(Ile) synthetase C-terminal" evidence="9">
    <location>
        <begin position="402"/>
        <end position="477"/>
    </location>
</feature>
<dbReference type="EMBL" id="AEDQ01000010">
    <property type="protein sequence ID" value="EFL44581.1"/>
    <property type="molecule type" value="Genomic_DNA"/>
</dbReference>
<dbReference type="NCBIfam" id="TIGR02433">
    <property type="entry name" value="lysidine_TilS_C"/>
    <property type="match status" value="1"/>
</dbReference>
<protein>
    <recommendedName>
        <fullName evidence="8">tRNA(Ile)-lysidine synthase</fullName>
        <ecNumber evidence="8">6.3.4.19</ecNumber>
    </recommendedName>
    <alternativeName>
        <fullName evidence="8">tRNA(Ile)-2-lysyl-cytidine synthase</fullName>
    </alternativeName>
    <alternativeName>
        <fullName evidence="8">tRNA(Ile)-lysidine synthetase</fullName>
    </alternativeName>
</protein>
<keyword evidence="4 8" id="KW-0819">tRNA processing</keyword>
<dbReference type="Gene3D" id="1.20.59.20">
    <property type="match status" value="1"/>
</dbReference>
<dbReference type="Pfam" id="PF11734">
    <property type="entry name" value="TilS_C"/>
    <property type="match status" value="1"/>
</dbReference>
<keyword evidence="6 8" id="KW-0067">ATP-binding</keyword>
<feature type="binding site" evidence="8">
    <location>
        <begin position="3"/>
        <end position="8"/>
    </location>
    <ligand>
        <name>ATP</name>
        <dbReference type="ChEBI" id="CHEBI:30616"/>
    </ligand>
</feature>
<comment type="function">
    <text evidence="8">Ligates lysine onto the cytidine present at position 34 of the AUA codon-specific tRNA(Ile) that contains the anticodon CAU, in an ATP-dependent manner. Cytidine is converted to lysidine, thus changing the amino acid specificity of the tRNA from methionine to isoleucine.</text>
</comment>
<gene>
    <name evidence="8 10" type="primary">tilS</name>
    <name evidence="10" type="ORF">HMPREF9248_1201</name>
</gene>
<dbReference type="Proteomes" id="UP000004431">
    <property type="component" value="Unassembled WGS sequence"/>
</dbReference>
<evidence type="ECO:0000256" key="5">
    <source>
        <dbReference type="ARBA" id="ARBA00022741"/>
    </source>
</evidence>
<dbReference type="InterPro" id="IPR012094">
    <property type="entry name" value="tRNA_Ile_lys_synt"/>
</dbReference>
<comment type="subcellular location">
    <subcellularLocation>
        <location evidence="1 8">Cytoplasm</location>
    </subcellularLocation>
</comment>
<reference evidence="10 11" key="1">
    <citation type="submission" date="2010-08" db="EMBL/GenBank/DDBJ databases">
        <authorList>
            <person name="Durkin A.S."/>
            <person name="Madupu R."/>
            <person name="Torralba M."/>
            <person name="Gillis M."/>
            <person name="Methe B."/>
            <person name="Sutton G."/>
            <person name="Nelson K.E."/>
        </authorList>
    </citation>
    <scope>NUCLEOTIDE SEQUENCE [LARGE SCALE GENOMIC DNA]</scope>
    <source>
        <strain evidence="10 11">PB189-T1-4</strain>
    </source>
</reference>
<evidence type="ECO:0000313" key="10">
    <source>
        <dbReference type="EMBL" id="EFL44581.1"/>
    </source>
</evidence>
<accession>A0ABN0B1Q9</accession>
<dbReference type="SUPFAM" id="SSF52402">
    <property type="entry name" value="Adenine nucleotide alpha hydrolases-like"/>
    <property type="match status" value="1"/>
</dbReference>
<dbReference type="SMART" id="SM00977">
    <property type="entry name" value="TilS_C"/>
    <property type="match status" value="1"/>
</dbReference>
<proteinExistence type="inferred from homology"/>
<comment type="catalytic activity">
    <reaction evidence="7 8">
        <text>cytidine(34) in tRNA(Ile2) + L-lysine + ATP = lysidine(34) in tRNA(Ile2) + AMP + diphosphate + H(+)</text>
        <dbReference type="Rhea" id="RHEA:43744"/>
        <dbReference type="Rhea" id="RHEA-COMP:10625"/>
        <dbReference type="Rhea" id="RHEA-COMP:10670"/>
        <dbReference type="ChEBI" id="CHEBI:15378"/>
        <dbReference type="ChEBI" id="CHEBI:30616"/>
        <dbReference type="ChEBI" id="CHEBI:32551"/>
        <dbReference type="ChEBI" id="CHEBI:33019"/>
        <dbReference type="ChEBI" id="CHEBI:82748"/>
        <dbReference type="ChEBI" id="CHEBI:83665"/>
        <dbReference type="ChEBI" id="CHEBI:456215"/>
        <dbReference type="EC" id="6.3.4.19"/>
    </reaction>
</comment>
<comment type="similarity">
    <text evidence="8">Belongs to the tRNA(Ile)-lysidine synthase family.</text>
</comment>
<evidence type="ECO:0000313" key="11">
    <source>
        <dbReference type="Proteomes" id="UP000004431"/>
    </source>
</evidence>
<dbReference type="InterPro" id="IPR012796">
    <property type="entry name" value="Lysidine-tRNA-synth_C"/>
</dbReference>
<evidence type="ECO:0000256" key="1">
    <source>
        <dbReference type="ARBA" id="ARBA00004496"/>
    </source>
</evidence>
<dbReference type="HAMAP" id="MF_01161">
    <property type="entry name" value="tRNA_Ile_lys_synt"/>
    <property type="match status" value="1"/>
</dbReference>
<dbReference type="PANTHER" id="PTHR43033:SF1">
    <property type="entry name" value="TRNA(ILE)-LYSIDINE SYNTHASE-RELATED"/>
    <property type="match status" value="1"/>
</dbReference>
<keyword evidence="2 8" id="KW-0963">Cytoplasm</keyword>
<evidence type="ECO:0000256" key="2">
    <source>
        <dbReference type="ARBA" id="ARBA00022490"/>
    </source>
</evidence>
<evidence type="ECO:0000256" key="6">
    <source>
        <dbReference type="ARBA" id="ARBA00022840"/>
    </source>
</evidence>
<dbReference type="Pfam" id="PF01171">
    <property type="entry name" value="ATP_bind_3"/>
    <property type="match status" value="1"/>
</dbReference>
<comment type="domain">
    <text evidence="8">The N-terminal region contains the highly conserved SGGXDS motif, predicted to be a P-loop motif involved in ATP binding.</text>
</comment>
<dbReference type="GO" id="GO:0016874">
    <property type="term" value="F:ligase activity"/>
    <property type="evidence" value="ECO:0007669"/>
    <property type="project" value="UniProtKB-KW"/>
</dbReference>
<dbReference type="InterPro" id="IPR014729">
    <property type="entry name" value="Rossmann-like_a/b/a_fold"/>
</dbReference>
<name>A0ABN0B1Q9_9ACTN</name>
<organism evidence="10 11">
    <name type="scientific">Fannyhessea vaginae PB189-T1-4</name>
    <dbReference type="NCBI Taxonomy" id="866774"/>
    <lineage>
        <taxon>Bacteria</taxon>
        <taxon>Bacillati</taxon>
        <taxon>Actinomycetota</taxon>
        <taxon>Coriobacteriia</taxon>
        <taxon>Coriobacteriales</taxon>
        <taxon>Atopobiaceae</taxon>
        <taxon>Fannyhessea</taxon>
    </lineage>
</organism>
<keyword evidence="3 8" id="KW-0436">Ligase</keyword>
<comment type="caution">
    <text evidence="10">The sequence shown here is derived from an EMBL/GenBank/DDBJ whole genome shotgun (WGS) entry which is preliminary data.</text>
</comment>
<evidence type="ECO:0000256" key="7">
    <source>
        <dbReference type="ARBA" id="ARBA00048539"/>
    </source>
</evidence>